<evidence type="ECO:0000256" key="1">
    <source>
        <dbReference type="SAM" id="MobiDB-lite"/>
    </source>
</evidence>
<evidence type="ECO:0000313" key="3">
    <source>
        <dbReference type="EMBL" id="KEP44980.1"/>
    </source>
</evidence>
<dbReference type="HOGENOM" id="CLU_000384_20_0_1"/>
<dbReference type="AlphaFoldDB" id="A0A074RHU1"/>
<name>A0A074RHU1_9AGAM</name>
<protein>
    <submittedName>
        <fullName evidence="3">Retrotransposon gag protein</fullName>
    </submittedName>
</protein>
<dbReference type="EMBL" id="AZST01002434">
    <property type="protein sequence ID" value="KEP44980.1"/>
    <property type="molecule type" value="Genomic_DNA"/>
</dbReference>
<organism evidence="3 4">
    <name type="scientific">Rhizoctonia solani 123E</name>
    <dbReference type="NCBI Taxonomy" id="1423351"/>
    <lineage>
        <taxon>Eukaryota</taxon>
        <taxon>Fungi</taxon>
        <taxon>Dikarya</taxon>
        <taxon>Basidiomycota</taxon>
        <taxon>Agaricomycotina</taxon>
        <taxon>Agaricomycetes</taxon>
        <taxon>Cantharellales</taxon>
        <taxon>Ceratobasidiaceae</taxon>
        <taxon>Rhizoctonia</taxon>
    </lineage>
</organism>
<dbReference type="InterPro" id="IPR045358">
    <property type="entry name" value="Ty3_capsid"/>
</dbReference>
<evidence type="ECO:0000313" key="4">
    <source>
        <dbReference type="Proteomes" id="UP000027456"/>
    </source>
</evidence>
<dbReference type="Pfam" id="PF19259">
    <property type="entry name" value="Ty3_capsid"/>
    <property type="match status" value="1"/>
</dbReference>
<reference evidence="3 4" key="1">
    <citation type="submission" date="2013-12" db="EMBL/GenBank/DDBJ databases">
        <authorList>
            <person name="Cubeta M."/>
            <person name="Pakala S."/>
            <person name="Fedorova N."/>
            <person name="Thomas E."/>
            <person name="Dean R."/>
            <person name="Jabaji S."/>
            <person name="Neate S."/>
            <person name="Toda T."/>
            <person name="Tavantzis S."/>
            <person name="Vilgalys R."/>
            <person name="Bharathan N."/>
            <person name="Pakala S."/>
            <person name="Losada L.S."/>
            <person name="Zafar N."/>
            <person name="Nierman W."/>
        </authorList>
    </citation>
    <scope>NUCLEOTIDE SEQUENCE [LARGE SCALE GENOMIC DNA]</scope>
    <source>
        <strain evidence="3 4">123E</strain>
    </source>
</reference>
<dbReference type="InterPro" id="IPR032567">
    <property type="entry name" value="RTL1-rel"/>
</dbReference>
<feature type="region of interest" description="Disordered" evidence="1">
    <location>
        <begin position="131"/>
        <end position="157"/>
    </location>
</feature>
<dbReference type="Proteomes" id="UP000027456">
    <property type="component" value="Unassembled WGS sequence"/>
</dbReference>
<dbReference type="PANTHER" id="PTHR15503">
    <property type="entry name" value="LDOC1 RELATED"/>
    <property type="match status" value="1"/>
</dbReference>
<keyword evidence="4" id="KW-1185">Reference proteome</keyword>
<feature type="compositionally biased region" description="Basic and acidic residues" evidence="1">
    <location>
        <begin position="132"/>
        <end position="144"/>
    </location>
</feature>
<dbReference type="STRING" id="1423351.A0A074RHU1"/>
<sequence length="209" mass="23445">MEDEAGDWAYPFLGELTNPGNCNATIRDLQTFSEEFAQAFSDPDEERVAARKIVELNQDKVDTKSTKEYTTKFKTLAAELSWNNAALMAQFSKGLHWKTKEILSQRERQPSTLRSLMNTAITINNVCQENEASQKKDTGKEKGKGKGKATRLTSSKTITETTTTQAEYVYNTSESNQNLFYTHIQPMNFEADPLIALIDSGATTSFIHP</sequence>
<dbReference type="OrthoDB" id="3253637at2759"/>
<dbReference type="PANTHER" id="PTHR15503:SF22">
    <property type="entry name" value="TRANSPOSON TY3-I GAG POLYPROTEIN"/>
    <property type="match status" value="1"/>
</dbReference>
<accession>A0A074RHU1</accession>
<proteinExistence type="predicted"/>
<comment type="caution">
    <text evidence="3">The sequence shown here is derived from an EMBL/GenBank/DDBJ whole genome shotgun (WGS) entry which is preliminary data.</text>
</comment>
<gene>
    <name evidence="3" type="ORF">V565_336580</name>
</gene>
<evidence type="ECO:0000259" key="2">
    <source>
        <dbReference type="Pfam" id="PF19259"/>
    </source>
</evidence>
<feature type="domain" description="Ty3 transposon capsid-like protein" evidence="2">
    <location>
        <begin position="3"/>
        <end position="139"/>
    </location>
</feature>